<proteinExistence type="inferred from homology"/>
<name>A0A0U1LL77_TALIS</name>
<evidence type="ECO:0000256" key="3">
    <source>
        <dbReference type="ARBA" id="ARBA00022525"/>
    </source>
</evidence>
<keyword evidence="6" id="KW-1185">Reference proteome</keyword>
<dbReference type="InterPro" id="IPR011042">
    <property type="entry name" value="6-blade_b-propeller_TolB-like"/>
</dbReference>
<gene>
    <name evidence="5" type="ORF">PISL3812_01099</name>
</gene>
<keyword evidence="4" id="KW-0732">Signal</keyword>
<evidence type="ECO:0000256" key="1">
    <source>
        <dbReference type="ARBA" id="ARBA00004613"/>
    </source>
</evidence>
<reference evidence="5 6" key="1">
    <citation type="submission" date="2015-04" db="EMBL/GenBank/DDBJ databases">
        <authorList>
            <person name="Syromyatnikov M.Y."/>
            <person name="Popov V.N."/>
        </authorList>
    </citation>
    <scope>NUCLEOTIDE SEQUENCE [LARGE SCALE GENOMIC DNA]</scope>
    <source>
        <strain evidence="5">WF-38-12</strain>
    </source>
</reference>
<dbReference type="GO" id="GO:0005576">
    <property type="term" value="C:extracellular region"/>
    <property type="evidence" value="ECO:0007669"/>
    <property type="project" value="UniProtKB-SubCell"/>
</dbReference>
<dbReference type="PANTHER" id="PTHR10009">
    <property type="entry name" value="PROTEIN YELLOW-RELATED"/>
    <property type="match status" value="1"/>
</dbReference>
<sequence>MLSSLFFGLPLALFATLSQADVTKDHDDRLQTAVMLDTPTTGASTTPEGRTFLKLTRYDGSTGSQIVEVKGNFSLSPYPDEAWNSWNASTDSLADSEVKFVSANSQRVGPDGRLWVVDSGSLEKFPNSSKLVSFNLTTNEVGRVYYLGNVTTKDGSLNDVRFNGKYAYMTEYTIGSIIVLDLETGYARMVLREHKSTVSLMPLSAEGRLLRDTATGEFDYTNADQLEVSPDGKYFYYQPGTGYMWRVETKYLNEALHNDTMADLLPNYVEPFALTPSTGGTAIDAQGTIYYSDGDRQEIRTLAPNGTSSLFVRDSRLLWVDAMWIDTYQRLWMCASQINRGTRFIQPDNRTMTIVKPIYVYTIETGHNPSPLDHA</sequence>
<dbReference type="Gene3D" id="2.120.10.30">
    <property type="entry name" value="TolB, C-terminal domain"/>
    <property type="match status" value="1"/>
</dbReference>
<dbReference type="OrthoDB" id="7776143at2759"/>
<evidence type="ECO:0000256" key="2">
    <source>
        <dbReference type="ARBA" id="ARBA00009127"/>
    </source>
</evidence>
<dbReference type="Proteomes" id="UP000054383">
    <property type="component" value="Unassembled WGS sequence"/>
</dbReference>
<evidence type="ECO:0000313" key="5">
    <source>
        <dbReference type="EMBL" id="CRG83743.1"/>
    </source>
</evidence>
<dbReference type="Pfam" id="PF03022">
    <property type="entry name" value="MRJP"/>
    <property type="match status" value="1"/>
</dbReference>
<dbReference type="EMBL" id="CVMT01000001">
    <property type="protein sequence ID" value="CRG83743.1"/>
    <property type="molecule type" value="Genomic_DNA"/>
</dbReference>
<dbReference type="InterPro" id="IPR017996">
    <property type="entry name" value="MRJP/yellow-related"/>
</dbReference>
<evidence type="ECO:0000256" key="4">
    <source>
        <dbReference type="SAM" id="SignalP"/>
    </source>
</evidence>
<dbReference type="AlphaFoldDB" id="A0A0U1LL77"/>
<keyword evidence="3" id="KW-0964">Secreted</keyword>
<organism evidence="5 6">
    <name type="scientific">Talaromyces islandicus</name>
    <name type="common">Penicillium islandicum</name>
    <dbReference type="NCBI Taxonomy" id="28573"/>
    <lineage>
        <taxon>Eukaryota</taxon>
        <taxon>Fungi</taxon>
        <taxon>Dikarya</taxon>
        <taxon>Ascomycota</taxon>
        <taxon>Pezizomycotina</taxon>
        <taxon>Eurotiomycetes</taxon>
        <taxon>Eurotiomycetidae</taxon>
        <taxon>Eurotiales</taxon>
        <taxon>Trichocomaceae</taxon>
        <taxon>Talaromyces</taxon>
        <taxon>Talaromyces sect. Islandici</taxon>
    </lineage>
</organism>
<dbReference type="PANTHER" id="PTHR10009:SF18">
    <property type="entry name" value="PROTEIN YELLOW-LIKE PROTEIN"/>
    <property type="match status" value="1"/>
</dbReference>
<comment type="similarity">
    <text evidence="2">Belongs to the major royal jelly protein family.</text>
</comment>
<dbReference type="OMA" id="YYQPCNG"/>
<evidence type="ECO:0000313" key="6">
    <source>
        <dbReference type="Proteomes" id="UP000054383"/>
    </source>
</evidence>
<accession>A0A0U1LL77</accession>
<comment type="subcellular location">
    <subcellularLocation>
        <location evidence="1">Secreted</location>
    </subcellularLocation>
</comment>
<feature type="signal peptide" evidence="4">
    <location>
        <begin position="1"/>
        <end position="20"/>
    </location>
</feature>
<evidence type="ECO:0008006" key="7">
    <source>
        <dbReference type="Google" id="ProtNLM"/>
    </source>
</evidence>
<feature type="chain" id="PRO_5006711065" description="Major royal jelly protein" evidence="4">
    <location>
        <begin position="21"/>
        <end position="375"/>
    </location>
</feature>
<dbReference type="SUPFAM" id="SSF101898">
    <property type="entry name" value="NHL repeat"/>
    <property type="match status" value="1"/>
</dbReference>
<protein>
    <recommendedName>
        <fullName evidence="7">Major royal jelly protein</fullName>
    </recommendedName>
</protein>